<keyword evidence="7" id="KW-0472">Membrane</keyword>
<comment type="caution">
    <text evidence="10">The sequence shown here is derived from an EMBL/GenBank/DDBJ whole genome shotgun (WGS) entry which is preliminary data.</text>
</comment>
<dbReference type="SUPFAM" id="SSF52343">
    <property type="entry name" value="Ferredoxin reductase-like, C-terminal NADP-linked domain"/>
    <property type="match status" value="1"/>
</dbReference>
<evidence type="ECO:0000256" key="3">
    <source>
        <dbReference type="ARBA" id="ARBA00006105"/>
    </source>
</evidence>
<keyword evidence="11" id="KW-1185">Reference proteome</keyword>
<name>A0A168FYW0_CORDF</name>
<dbReference type="InterPro" id="IPR017927">
    <property type="entry name" value="FAD-bd_FR_type"/>
</dbReference>
<gene>
    <name evidence="10" type="ORF">LEL_07783</name>
</gene>
<evidence type="ECO:0000256" key="6">
    <source>
        <dbReference type="ARBA" id="ARBA00023002"/>
    </source>
</evidence>
<comment type="cofactor">
    <cofactor evidence="1 8">
        <name>FAD</name>
        <dbReference type="ChEBI" id="CHEBI:57692"/>
    </cofactor>
</comment>
<dbReference type="CDD" id="cd06183">
    <property type="entry name" value="cyt_b5_reduct_like"/>
    <property type="match status" value="1"/>
</dbReference>
<feature type="binding site" evidence="8">
    <location>
        <position position="160"/>
    </location>
    <ligand>
        <name>FAD</name>
        <dbReference type="ChEBI" id="CHEBI:57692"/>
    </ligand>
</feature>
<dbReference type="SUPFAM" id="SSF63380">
    <property type="entry name" value="Riboflavin synthase domain-like"/>
    <property type="match status" value="1"/>
</dbReference>
<evidence type="ECO:0000259" key="9">
    <source>
        <dbReference type="PROSITE" id="PS51384"/>
    </source>
</evidence>
<dbReference type="OrthoDB" id="10253744at2759"/>
<evidence type="ECO:0000256" key="2">
    <source>
        <dbReference type="ARBA" id="ARBA00004370"/>
    </source>
</evidence>
<dbReference type="PANTHER" id="PTHR19370">
    <property type="entry name" value="NADH-CYTOCHROME B5 REDUCTASE"/>
    <property type="match status" value="1"/>
</dbReference>
<keyword evidence="6" id="KW-0560">Oxidoreductase</keyword>
<evidence type="ECO:0000256" key="1">
    <source>
        <dbReference type="ARBA" id="ARBA00001974"/>
    </source>
</evidence>
<comment type="similarity">
    <text evidence="3">Belongs to the flavoprotein pyridine nucleotide cytochrome reductase family.</text>
</comment>
<accession>A0A168FYW0</accession>
<dbReference type="GO" id="GO:0005739">
    <property type="term" value="C:mitochondrion"/>
    <property type="evidence" value="ECO:0007669"/>
    <property type="project" value="TreeGrafter"/>
</dbReference>
<dbReference type="GO" id="GO:0016491">
    <property type="term" value="F:oxidoreductase activity"/>
    <property type="evidence" value="ECO:0007669"/>
    <property type="project" value="UniProtKB-KW"/>
</dbReference>
<dbReference type="InterPro" id="IPR001834">
    <property type="entry name" value="CBR-like"/>
</dbReference>
<dbReference type="InterPro" id="IPR001433">
    <property type="entry name" value="OxRdtase_FAD/NAD-bd"/>
</dbReference>
<dbReference type="PRINTS" id="PR00406">
    <property type="entry name" value="CYTB5RDTASE"/>
</dbReference>
<evidence type="ECO:0000313" key="10">
    <source>
        <dbReference type="EMBL" id="OAA75795.1"/>
    </source>
</evidence>
<dbReference type="PROSITE" id="PS51384">
    <property type="entry name" value="FAD_FR"/>
    <property type="match status" value="1"/>
</dbReference>
<dbReference type="EMBL" id="AZHF01000005">
    <property type="protein sequence ID" value="OAA75795.1"/>
    <property type="molecule type" value="Genomic_DNA"/>
</dbReference>
<evidence type="ECO:0000256" key="7">
    <source>
        <dbReference type="ARBA" id="ARBA00023136"/>
    </source>
</evidence>
<organism evidence="10 11">
    <name type="scientific">Akanthomyces lecanii RCEF 1005</name>
    <dbReference type="NCBI Taxonomy" id="1081108"/>
    <lineage>
        <taxon>Eukaryota</taxon>
        <taxon>Fungi</taxon>
        <taxon>Dikarya</taxon>
        <taxon>Ascomycota</taxon>
        <taxon>Pezizomycotina</taxon>
        <taxon>Sordariomycetes</taxon>
        <taxon>Hypocreomycetidae</taxon>
        <taxon>Hypocreales</taxon>
        <taxon>Cordycipitaceae</taxon>
        <taxon>Akanthomyces</taxon>
        <taxon>Cordyceps confragosa</taxon>
    </lineage>
</organism>
<dbReference type="Pfam" id="PF00175">
    <property type="entry name" value="NAD_binding_1"/>
    <property type="match status" value="1"/>
</dbReference>
<dbReference type="GO" id="GO:0016020">
    <property type="term" value="C:membrane"/>
    <property type="evidence" value="ECO:0007669"/>
    <property type="project" value="UniProtKB-SubCell"/>
</dbReference>
<reference evidence="10 11" key="1">
    <citation type="journal article" date="2016" name="Genome Biol. Evol.">
        <title>Divergent and convergent evolution of fungal pathogenicity.</title>
        <authorList>
            <person name="Shang Y."/>
            <person name="Xiao G."/>
            <person name="Zheng P."/>
            <person name="Cen K."/>
            <person name="Zhan S."/>
            <person name="Wang C."/>
        </authorList>
    </citation>
    <scope>NUCLEOTIDE SEQUENCE [LARGE SCALE GENOMIC DNA]</scope>
    <source>
        <strain evidence="10 11">RCEF 1005</strain>
    </source>
</reference>
<dbReference type="PANTHER" id="PTHR19370:SF189">
    <property type="entry name" value="CYTOCHROME C MITOCHONDRIAL IMPORT FACTOR CYC2"/>
    <property type="match status" value="1"/>
</dbReference>
<evidence type="ECO:0000256" key="4">
    <source>
        <dbReference type="ARBA" id="ARBA00022630"/>
    </source>
</evidence>
<comment type="subcellular location">
    <subcellularLocation>
        <location evidence="2">Membrane</location>
    </subcellularLocation>
</comment>
<dbReference type="AlphaFoldDB" id="A0A168FYW0"/>
<feature type="binding site" evidence="8">
    <location>
        <position position="191"/>
    </location>
    <ligand>
        <name>FAD</name>
        <dbReference type="ChEBI" id="CHEBI:57692"/>
    </ligand>
</feature>
<feature type="binding site" evidence="8">
    <location>
        <position position="190"/>
    </location>
    <ligand>
        <name>FAD</name>
        <dbReference type="ChEBI" id="CHEBI:57692"/>
    </ligand>
</feature>
<keyword evidence="5 8" id="KW-0274">FAD</keyword>
<dbReference type="InterPro" id="IPR039261">
    <property type="entry name" value="FNR_nucleotide-bd"/>
</dbReference>
<evidence type="ECO:0000313" key="11">
    <source>
        <dbReference type="Proteomes" id="UP000076881"/>
    </source>
</evidence>
<dbReference type="Gene3D" id="3.40.50.80">
    <property type="entry name" value="Nucleotide-binding domain of ferredoxin-NADP reductase (FNR) module"/>
    <property type="match status" value="1"/>
</dbReference>
<proteinExistence type="inferred from homology"/>
<feature type="binding site" evidence="8">
    <location>
        <position position="162"/>
    </location>
    <ligand>
        <name>FAD</name>
        <dbReference type="ChEBI" id="CHEBI:57692"/>
    </ligand>
</feature>
<dbReference type="STRING" id="1081108.A0A168FYW0"/>
<feature type="domain" description="FAD-binding FR-type" evidence="9">
    <location>
        <begin position="95"/>
        <end position="215"/>
    </location>
</feature>
<dbReference type="InterPro" id="IPR008333">
    <property type="entry name" value="Cbr1-like_FAD-bd_dom"/>
</dbReference>
<evidence type="ECO:0000256" key="5">
    <source>
        <dbReference type="ARBA" id="ARBA00022827"/>
    </source>
</evidence>
<evidence type="ECO:0000256" key="8">
    <source>
        <dbReference type="PIRSR" id="PIRSR601834-1"/>
    </source>
</evidence>
<sequence>MIGPRSAIGACARILSRHSAHAIPHPPSPIPITSCKRYCSAQRPIKRPNGSGRRFQDPLQSRAINSTVALLLLIGGGAGYYLSTTSSHDKVLNQDTFVSYTITSREAISATSFIFTVAPQHPNPSPSFLTSDPSKQPATTAWRYPLWSVEFKQPEVQIARNYTPLPPLEGERLEDGKLRFYVRSIPGGEMSTYLGRLGVGREVWLRGTHPGFDVAARLGSQRNIVFLAGGTGVAPAMQVAKAVLDSHADARFTLLWAIRSREELQRAPDVLRRQPASSSWWNWLGSSPGPQPTEVSHPIAAASPLGRELDEMKARYGDRLRIYVGIDDESSQFRESHIATAVQSPTAVPTPPSAPDCQPHNQKFHAPASEFEPTGARPCTCQIDRRGKNLLMVSGPEGFISHYAGPKVWLGGVETQGAVGGVAGELRRRNAGFAADWLVLKL</sequence>
<protein>
    <submittedName>
        <fullName evidence="10">Cytochrome c mitochondrial import factor</fullName>
    </submittedName>
</protein>
<dbReference type="Gene3D" id="2.40.30.10">
    <property type="entry name" value="Translation factors"/>
    <property type="match status" value="1"/>
</dbReference>
<dbReference type="Pfam" id="PF00970">
    <property type="entry name" value="FAD_binding_6"/>
    <property type="match status" value="1"/>
</dbReference>
<dbReference type="InterPro" id="IPR017938">
    <property type="entry name" value="Riboflavin_synthase-like_b-brl"/>
</dbReference>
<dbReference type="Proteomes" id="UP000076881">
    <property type="component" value="Unassembled WGS sequence"/>
</dbReference>
<keyword evidence="4 8" id="KW-0285">Flavoprotein</keyword>